<feature type="transmembrane region" description="Helical" evidence="1">
    <location>
        <begin position="274"/>
        <end position="293"/>
    </location>
</feature>
<feature type="transmembrane region" description="Helical" evidence="1">
    <location>
        <begin position="97"/>
        <end position="115"/>
    </location>
</feature>
<dbReference type="InterPro" id="IPR025105">
    <property type="entry name" value="DUF4010"/>
</dbReference>
<feature type="transmembrane region" description="Helical" evidence="1">
    <location>
        <begin position="243"/>
        <end position="267"/>
    </location>
</feature>
<feature type="transmembrane region" description="Helical" evidence="1">
    <location>
        <begin position="313"/>
        <end position="331"/>
    </location>
</feature>
<sequence length="423" mass="43529">MEDLELFRRMALAIAIGAVVGVERHWREREEREGQRTAGIRTFTLIGMFGGAAGLIEYHLSDGPGASGIVLSSFFAMLTGAFAVFQYRESVAEGRHSVTSVVAAMLVFALGALAILGDMALASAGGVVLLAILASREFLHRLMRRLSWLELRSAVILLALTFVLLPILPDEPIGPFGGISPTRILVLVIILASISFCGYVAVRLLGSSRGELVAGLVGGIVSSTAVTITNARRSGSADTASAAVTAGAVGAGAISFFRTAILVATLAPALTAGLLPALLGGGAAMIGYAALLTRRGAGEHAEQQQKNPFDLDAVVKMALLLVGVAFMAQAASRIFGEAGLIAVSALSGLADVDAATVTVAGMQNAISAEIAALAIGAALVSNMIAKAIYASFLGSARFRRHIWLATLLALAVAALCHVGARLV</sequence>
<keyword evidence="1" id="KW-0472">Membrane</keyword>
<accession>A0A418WN13</accession>
<comment type="caution">
    <text evidence="4">The sequence shown here is derived from an EMBL/GenBank/DDBJ whole genome shotgun (WGS) entry which is preliminary data.</text>
</comment>
<proteinExistence type="predicted"/>
<feature type="transmembrane region" description="Helical" evidence="1">
    <location>
        <begin position="401"/>
        <end position="420"/>
    </location>
</feature>
<evidence type="ECO:0000256" key="1">
    <source>
        <dbReference type="SAM" id="Phobius"/>
    </source>
</evidence>
<dbReference type="EMBL" id="QYUM01000003">
    <property type="protein sequence ID" value="RJF91394.1"/>
    <property type="molecule type" value="Genomic_DNA"/>
</dbReference>
<keyword evidence="5" id="KW-1185">Reference proteome</keyword>
<dbReference type="OrthoDB" id="9813718at2"/>
<dbReference type="RefSeq" id="WP_119763480.1">
    <property type="nucleotide sequence ID" value="NZ_QYUM01000003.1"/>
</dbReference>
<feature type="transmembrane region" description="Helical" evidence="1">
    <location>
        <begin position="66"/>
        <end position="85"/>
    </location>
</feature>
<feature type="transmembrane region" description="Helical" evidence="1">
    <location>
        <begin position="121"/>
        <end position="139"/>
    </location>
</feature>
<keyword evidence="1" id="KW-0812">Transmembrane</keyword>
<evidence type="ECO:0000259" key="3">
    <source>
        <dbReference type="Pfam" id="PF13194"/>
    </source>
</evidence>
<feature type="domain" description="MgtC/SapB/SrpB/YhiD N-terminal" evidence="2">
    <location>
        <begin position="10"/>
        <end position="141"/>
    </location>
</feature>
<dbReference type="InterPro" id="IPR049177">
    <property type="entry name" value="MgtC_SapB_SrpB_YhiD_N"/>
</dbReference>
<evidence type="ECO:0000313" key="4">
    <source>
        <dbReference type="EMBL" id="RJF91394.1"/>
    </source>
</evidence>
<feature type="transmembrane region" description="Helical" evidence="1">
    <location>
        <begin position="212"/>
        <end position="231"/>
    </location>
</feature>
<feature type="transmembrane region" description="Helical" evidence="1">
    <location>
        <begin position="184"/>
        <end position="205"/>
    </location>
</feature>
<evidence type="ECO:0000313" key="5">
    <source>
        <dbReference type="Proteomes" id="UP000286100"/>
    </source>
</evidence>
<dbReference type="PANTHER" id="PTHR39084">
    <property type="entry name" value="MEMBRANE PROTEIN-RELATED"/>
    <property type="match status" value="1"/>
</dbReference>
<feature type="transmembrane region" description="Helical" evidence="1">
    <location>
        <begin position="338"/>
        <end position="360"/>
    </location>
</feature>
<gene>
    <name evidence="4" type="ORF">D3876_14965</name>
</gene>
<organism evidence="4 5">
    <name type="scientific">Sphingomonas cavernae</name>
    <dbReference type="NCBI Taxonomy" id="2320861"/>
    <lineage>
        <taxon>Bacteria</taxon>
        <taxon>Pseudomonadati</taxon>
        <taxon>Pseudomonadota</taxon>
        <taxon>Alphaproteobacteria</taxon>
        <taxon>Sphingomonadales</taxon>
        <taxon>Sphingomonadaceae</taxon>
        <taxon>Sphingomonas</taxon>
    </lineage>
</organism>
<dbReference type="Pfam" id="PF02308">
    <property type="entry name" value="MgtC"/>
    <property type="match status" value="1"/>
</dbReference>
<dbReference type="PANTHER" id="PTHR39084:SF1">
    <property type="entry name" value="DUF4010 DOMAIN-CONTAINING PROTEIN"/>
    <property type="match status" value="1"/>
</dbReference>
<dbReference type="Proteomes" id="UP000286100">
    <property type="component" value="Unassembled WGS sequence"/>
</dbReference>
<dbReference type="Pfam" id="PF13194">
    <property type="entry name" value="DUF4010"/>
    <property type="match status" value="1"/>
</dbReference>
<keyword evidence="1" id="KW-1133">Transmembrane helix</keyword>
<reference evidence="4 5" key="1">
    <citation type="submission" date="2018-09" db="EMBL/GenBank/DDBJ databases">
        <authorList>
            <person name="Zhu H."/>
        </authorList>
    </citation>
    <scope>NUCLEOTIDE SEQUENCE [LARGE SCALE GENOMIC DNA]</scope>
    <source>
        <strain evidence="4 5">K2R01-6</strain>
    </source>
</reference>
<protein>
    <submittedName>
        <fullName evidence="4">DUF4010 domain-containing protein</fullName>
    </submittedName>
</protein>
<dbReference type="AlphaFoldDB" id="A0A418WN13"/>
<feature type="transmembrane region" description="Helical" evidence="1">
    <location>
        <begin position="366"/>
        <end position="389"/>
    </location>
</feature>
<feature type="transmembrane region" description="Helical" evidence="1">
    <location>
        <begin position="151"/>
        <end position="169"/>
    </location>
</feature>
<feature type="transmembrane region" description="Helical" evidence="1">
    <location>
        <begin position="38"/>
        <end position="60"/>
    </location>
</feature>
<feature type="domain" description="DUF4010" evidence="3">
    <location>
        <begin position="189"/>
        <end position="394"/>
    </location>
</feature>
<name>A0A418WN13_9SPHN</name>
<evidence type="ECO:0000259" key="2">
    <source>
        <dbReference type="Pfam" id="PF02308"/>
    </source>
</evidence>